<keyword evidence="5" id="KW-1185">Reference proteome</keyword>
<comment type="caution">
    <text evidence="4">The sequence shown here is derived from an EMBL/GenBank/DDBJ whole genome shotgun (WGS) entry which is preliminary data.</text>
</comment>
<reference evidence="4 5" key="1">
    <citation type="submission" date="2023-07" db="EMBL/GenBank/DDBJ databases">
        <title>Sorghum-associated microbial communities from plants grown in Nebraska, USA.</title>
        <authorList>
            <person name="Schachtman D."/>
        </authorList>
    </citation>
    <scope>NUCLEOTIDE SEQUENCE [LARGE SCALE GENOMIC DNA]</scope>
    <source>
        <strain evidence="4 5">BE310</strain>
    </source>
</reference>
<gene>
    <name evidence="4" type="ORF">J2X16_001571</name>
</gene>
<dbReference type="EMBL" id="JAVDXQ010000002">
    <property type="protein sequence ID" value="MDR7296232.1"/>
    <property type="molecule type" value="Genomic_DNA"/>
</dbReference>
<proteinExistence type="predicted"/>
<protein>
    <submittedName>
        <fullName evidence="4">DUF971 family protein</fullName>
    </submittedName>
</protein>
<evidence type="ECO:0000256" key="2">
    <source>
        <dbReference type="ARBA" id="ARBA00023004"/>
    </source>
</evidence>
<evidence type="ECO:0000259" key="3">
    <source>
        <dbReference type="Pfam" id="PF06155"/>
    </source>
</evidence>
<evidence type="ECO:0000256" key="1">
    <source>
        <dbReference type="ARBA" id="ARBA00022723"/>
    </source>
</evidence>
<dbReference type="Proteomes" id="UP001180536">
    <property type="component" value="Unassembled WGS sequence"/>
</dbReference>
<evidence type="ECO:0000313" key="4">
    <source>
        <dbReference type="EMBL" id="MDR7296232.1"/>
    </source>
</evidence>
<evidence type="ECO:0000313" key="5">
    <source>
        <dbReference type="Proteomes" id="UP001180536"/>
    </source>
</evidence>
<sequence length="98" mass="10434">MAAPTEIVWHQASGALSLAWADGREARLTAAGLRAACKCAACEQRRRDGRPTAVPAGTALTAIHPVGEMGVQLVFSDGHDRGIYPWPYLHQLALEPCA</sequence>
<name>A0ABU1Z6K2_9BURK</name>
<dbReference type="Gene3D" id="3.30.2020.30">
    <property type="match status" value="1"/>
</dbReference>
<organism evidence="4 5">
    <name type="scientific">Pelomonas aquatica</name>
    <dbReference type="NCBI Taxonomy" id="431058"/>
    <lineage>
        <taxon>Bacteria</taxon>
        <taxon>Pseudomonadati</taxon>
        <taxon>Pseudomonadota</taxon>
        <taxon>Betaproteobacteria</taxon>
        <taxon>Burkholderiales</taxon>
        <taxon>Sphaerotilaceae</taxon>
        <taxon>Roseateles</taxon>
    </lineage>
</organism>
<feature type="domain" description="Gamma-butyrobetaine hydroxylase-like N-terminal" evidence="3">
    <location>
        <begin position="9"/>
        <end position="90"/>
    </location>
</feature>
<dbReference type="Pfam" id="PF06155">
    <property type="entry name" value="GBBH-like_N"/>
    <property type="match status" value="1"/>
</dbReference>
<keyword evidence="2" id="KW-0408">Iron</keyword>
<dbReference type="PANTHER" id="PTHR35303">
    <property type="entry name" value="OS02G0197800 PROTEIN"/>
    <property type="match status" value="1"/>
</dbReference>
<dbReference type="RefSeq" id="WP_056877037.1">
    <property type="nucleotide sequence ID" value="NZ_JAVDXQ010000002.1"/>
</dbReference>
<keyword evidence="1" id="KW-0479">Metal-binding</keyword>
<dbReference type="InterPro" id="IPR038492">
    <property type="entry name" value="GBBH-like_N_sf"/>
</dbReference>
<dbReference type="InterPro" id="IPR010376">
    <property type="entry name" value="GBBH-like_N"/>
</dbReference>
<accession>A0ABU1Z6K2</accession>